<dbReference type="Proteomes" id="UP001162891">
    <property type="component" value="Chromosome"/>
</dbReference>
<dbReference type="InterPro" id="IPR023393">
    <property type="entry name" value="START-like_dom_sf"/>
</dbReference>
<proteinExistence type="predicted"/>
<keyword evidence="2" id="KW-1185">Reference proteome</keyword>
<dbReference type="RefSeq" id="WP_248353707.1">
    <property type="nucleotide sequence ID" value="NZ_AP025591.1"/>
</dbReference>
<name>A0ABM7X037_9BACT</name>
<dbReference type="Gene3D" id="3.30.530.20">
    <property type="match status" value="1"/>
</dbReference>
<accession>A0ABM7X037</accession>
<evidence type="ECO:0000313" key="2">
    <source>
        <dbReference type="Proteomes" id="UP001162891"/>
    </source>
</evidence>
<reference evidence="2" key="1">
    <citation type="journal article" date="2022" name="Int. J. Syst. Evol. Microbiol.">
        <title>Anaeromyxobacter oryzae sp. nov., Anaeromyxobacter diazotrophicus sp. nov. and Anaeromyxobacter paludicola sp. nov., isolated from paddy soils.</title>
        <authorList>
            <person name="Itoh H."/>
            <person name="Xu Z."/>
            <person name="Mise K."/>
            <person name="Masuda Y."/>
            <person name="Ushijima N."/>
            <person name="Hayakawa C."/>
            <person name="Shiratori Y."/>
            <person name="Senoo K."/>
        </authorList>
    </citation>
    <scope>NUCLEOTIDE SEQUENCE [LARGE SCALE GENOMIC DNA]</scope>
    <source>
        <strain evidence="2">Red232</strain>
    </source>
</reference>
<dbReference type="SUPFAM" id="SSF55961">
    <property type="entry name" value="Bet v1-like"/>
    <property type="match status" value="1"/>
</dbReference>
<protein>
    <recommendedName>
        <fullName evidence="3">Polyketide cyclase/dehydrase</fullName>
    </recommendedName>
</protein>
<organism evidence="1 2">
    <name type="scientific">Anaeromyxobacter oryzae</name>
    <dbReference type="NCBI Taxonomy" id="2918170"/>
    <lineage>
        <taxon>Bacteria</taxon>
        <taxon>Pseudomonadati</taxon>
        <taxon>Myxococcota</taxon>
        <taxon>Myxococcia</taxon>
        <taxon>Myxococcales</taxon>
        <taxon>Cystobacterineae</taxon>
        <taxon>Anaeromyxobacteraceae</taxon>
        <taxon>Anaeromyxobacter</taxon>
    </lineage>
</organism>
<dbReference type="Pfam" id="PF10604">
    <property type="entry name" value="Polyketide_cyc2"/>
    <property type="match status" value="1"/>
</dbReference>
<dbReference type="EMBL" id="AP025591">
    <property type="protein sequence ID" value="BDG05150.1"/>
    <property type="molecule type" value="Genomic_DNA"/>
</dbReference>
<gene>
    <name evidence="1" type="ORF">AMOR_41460</name>
</gene>
<evidence type="ECO:0000313" key="1">
    <source>
        <dbReference type="EMBL" id="BDG05150.1"/>
    </source>
</evidence>
<evidence type="ECO:0008006" key="3">
    <source>
        <dbReference type="Google" id="ProtNLM"/>
    </source>
</evidence>
<dbReference type="InterPro" id="IPR019587">
    <property type="entry name" value="Polyketide_cyclase/dehydratase"/>
</dbReference>
<sequence length="143" mass="16086">MIYAVVTEHVNAPADRVRALYEDPGGWARVFPATIHGARVVRREGDATVVEVDHVEGKVLNVLRDVSPTRIELAESKRRFDATFTNEFVPEAGGMRYTLTAAVRLKWPWRLIAPFVRPLVLGRMRRYVVAPLKAAAERELHGA</sequence>